<dbReference type="Proteomes" id="UP000192917">
    <property type="component" value="Unassembled WGS sequence"/>
</dbReference>
<evidence type="ECO:0000313" key="3">
    <source>
        <dbReference type="Proteomes" id="UP000192917"/>
    </source>
</evidence>
<reference evidence="2 3" key="1">
    <citation type="submission" date="2017-04" db="EMBL/GenBank/DDBJ databases">
        <authorList>
            <person name="Afonso C.L."/>
            <person name="Miller P.J."/>
            <person name="Scott M.A."/>
            <person name="Spackman E."/>
            <person name="Goraichik I."/>
            <person name="Dimitrov K.M."/>
            <person name="Suarez D.L."/>
            <person name="Swayne D.E."/>
        </authorList>
    </citation>
    <scope>NUCLEOTIDE SEQUENCE [LARGE SCALE GENOMIC DNA]</scope>
    <source>
        <strain evidence="2 3">USBA 355</strain>
    </source>
</reference>
<evidence type="ECO:0000313" key="2">
    <source>
        <dbReference type="EMBL" id="SMF27721.1"/>
    </source>
</evidence>
<dbReference type="RefSeq" id="WP_085123166.1">
    <property type="nucleotide sequence ID" value="NZ_FWZX01000009.1"/>
</dbReference>
<organism evidence="2 3">
    <name type="scientific">Tistlia consotensis USBA 355</name>
    <dbReference type="NCBI Taxonomy" id="560819"/>
    <lineage>
        <taxon>Bacteria</taxon>
        <taxon>Pseudomonadati</taxon>
        <taxon>Pseudomonadota</taxon>
        <taxon>Alphaproteobacteria</taxon>
        <taxon>Rhodospirillales</taxon>
        <taxon>Rhodovibrionaceae</taxon>
        <taxon>Tistlia</taxon>
    </lineage>
</organism>
<sequence>MRTILAALLSSLGAGALKQSVAGQMIKAVPFVGPVLGMMTLPGFAMAFTYAVGRVFIEHFESGGTFLTFSVEASRDRLRSAFDAARVRRSFRSHATVS</sequence>
<proteinExistence type="predicted"/>
<keyword evidence="3" id="KW-1185">Reference proteome</keyword>
<keyword evidence="1" id="KW-1133">Transmembrane helix</keyword>
<dbReference type="EMBL" id="FWZX01000009">
    <property type="protein sequence ID" value="SMF27721.1"/>
    <property type="molecule type" value="Genomic_DNA"/>
</dbReference>
<name>A0A1Y6BYW5_9PROT</name>
<feature type="transmembrane region" description="Helical" evidence="1">
    <location>
        <begin position="28"/>
        <end position="52"/>
    </location>
</feature>
<dbReference type="AlphaFoldDB" id="A0A1Y6BYW5"/>
<keyword evidence="1" id="KW-0472">Membrane</keyword>
<gene>
    <name evidence="2" type="ORF">SAMN05428998_109110</name>
</gene>
<dbReference type="STRING" id="560819.SAMN05428998_109110"/>
<protein>
    <submittedName>
        <fullName evidence="2">Uncharacterized protein</fullName>
    </submittedName>
</protein>
<evidence type="ECO:0000256" key="1">
    <source>
        <dbReference type="SAM" id="Phobius"/>
    </source>
</evidence>
<accession>A0A1Y6BYW5</accession>
<keyword evidence="1" id="KW-0812">Transmembrane</keyword>